<organism evidence="1 2">
    <name type="scientific">Microvirga lotononidis</name>
    <dbReference type="NCBI Taxonomy" id="864069"/>
    <lineage>
        <taxon>Bacteria</taxon>
        <taxon>Pseudomonadati</taxon>
        <taxon>Pseudomonadota</taxon>
        <taxon>Alphaproteobacteria</taxon>
        <taxon>Hyphomicrobiales</taxon>
        <taxon>Methylobacteriaceae</taxon>
        <taxon>Microvirga</taxon>
    </lineage>
</organism>
<gene>
    <name evidence="1" type="ORF">MicloDRAFT_00014880</name>
</gene>
<dbReference type="PATRIC" id="fig|864069.3.peg.1652"/>
<dbReference type="AlphaFoldDB" id="I4Z1S5"/>
<dbReference type="Proteomes" id="UP000003947">
    <property type="component" value="Unassembled WGS sequence"/>
</dbReference>
<evidence type="ECO:0000313" key="2">
    <source>
        <dbReference type="Proteomes" id="UP000003947"/>
    </source>
</evidence>
<keyword evidence="2" id="KW-1185">Reference proteome</keyword>
<accession>I4Z1S5</accession>
<proteinExistence type="predicted"/>
<protein>
    <submittedName>
        <fullName evidence="1">Uncharacterized protein</fullName>
    </submittedName>
</protein>
<reference evidence="1 2" key="1">
    <citation type="submission" date="2012-02" db="EMBL/GenBank/DDBJ databases">
        <title>Improved High-Quality Draft sequence of Microvirga sp. WSM3557.</title>
        <authorList>
            <consortium name="US DOE Joint Genome Institute"/>
            <person name="Lucas S."/>
            <person name="Han J."/>
            <person name="Lapidus A."/>
            <person name="Cheng J.-F."/>
            <person name="Goodwin L."/>
            <person name="Pitluck S."/>
            <person name="Peters L."/>
            <person name="Zhang X."/>
            <person name="Detter J.C."/>
            <person name="Han C."/>
            <person name="Tapia R."/>
            <person name="Land M."/>
            <person name="Hauser L."/>
            <person name="Kyrpides N."/>
            <person name="Ivanova N."/>
            <person name="Pagani I."/>
            <person name="Brau L."/>
            <person name="Yates R."/>
            <person name="O'Hara G."/>
            <person name="Rui T."/>
            <person name="Howieson J."/>
            <person name="Reeve W."/>
            <person name="Woyke T."/>
        </authorList>
    </citation>
    <scope>NUCLEOTIDE SEQUENCE [LARGE SCALE GENOMIC DNA]</scope>
    <source>
        <strain evidence="1 2">WSM3557</strain>
    </source>
</reference>
<dbReference type="RefSeq" id="WP_009490398.1">
    <property type="nucleotide sequence ID" value="NZ_CP141050.1"/>
</dbReference>
<dbReference type="EMBL" id="JH660640">
    <property type="protein sequence ID" value="EIM30167.1"/>
    <property type="molecule type" value="Genomic_DNA"/>
</dbReference>
<name>I4Z1S5_9HYPH</name>
<dbReference type="HOGENOM" id="CLU_2735558_0_0_5"/>
<sequence>MQITPLGPLEREAEGSSNTAIVTNLEPTAFGRVIFAGDHTLHADRPWALADKPPALIPISTFWRRSGRVRK</sequence>
<evidence type="ECO:0000313" key="1">
    <source>
        <dbReference type="EMBL" id="EIM30167.1"/>
    </source>
</evidence>